<feature type="domain" description="CCHC-type" evidence="3">
    <location>
        <begin position="267"/>
        <end position="280"/>
    </location>
</feature>
<dbReference type="GO" id="GO:0003676">
    <property type="term" value="F:nucleic acid binding"/>
    <property type="evidence" value="ECO:0007669"/>
    <property type="project" value="InterPro"/>
</dbReference>
<evidence type="ECO:0000256" key="1">
    <source>
        <dbReference type="PROSITE-ProRule" id="PRU00047"/>
    </source>
</evidence>
<dbReference type="AlphaFoldDB" id="A0A1U7YHE1"/>
<dbReference type="PANTHER" id="PTHR34676:SF8">
    <property type="entry name" value="TRANSMEMBRANE PROTEIN"/>
    <property type="match status" value="1"/>
</dbReference>
<evidence type="ECO:0000313" key="4">
    <source>
        <dbReference type="Proteomes" id="UP000189701"/>
    </source>
</evidence>
<dbReference type="PROSITE" id="PS50158">
    <property type="entry name" value="ZF_CCHC"/>
    <property type="match status" value="1"/>
</dbReference>
<dbReference type="SUPFAM" id="SSF57756">
    <property type="entry name" value="Retrovirus zinc finger-like domains"/>
    <property type="match status" value="1"/>
</dbReference>
<evidence type="ECO:0000259" key="3">
    <source>
        <dbReference type="PROSITE" id="PS50158"/>
    </source>
</evidence>
<dbReference type="Pfam" id="PF14223">
    <property type="entry name" value="Retrotran_gag_2"/>
    <property type="match status" value="1"/>
</dbReference>
<dbReference type="GO" id="GO:0008270">
    <property type="term" value="F:zinc ion binding"/>
    <property type="evidence" value="ECO:0007669"/>
    <property type="project" value="UniProtKB-KW"/>
</dbReference>
<dbReference type="RefSeq" id="XP_009802548.1">
    <property type="nucleotide sequence ID" value="XM_009804246.1"/>
</dbReference>
<reference evidence="5" key="2">
    <citation type="submission" date="2025-08" db="UniProtKB">
        <authorList>
            <consortium name="RefSeq"/>
        </authorList>
    </citation>
    <scope>IDENTIFICATION</scope>
    <source>
        <tissue evidence="5">Leaf</tissue>
    </source>
</reference>
<evidence type="ECO:0000256" key="2">
    <source>
        <dbReference type="SAM" id="MobiDB-lite"/>
    </source>
</evidence>
<evidence type="ECO:0000313" key="5">
    <source>
        <dbReference type="RefSeq" id="XP_009802548.1"/>
    </source>
</evidence>
<dbReference type="Gene3D" id="4.10.60.10">
    <property type="entry name" value="Zinc finger, CCHC-type"/>
    <property type="match status" value="1"/>
</dbReference>
<dbReference type="STRING" id="4096.A0A1U7YHE1"/>
<dbReference type="InterPro" id="IPR001878">
    <property type="entry name" value="Znf_CCHC"/>
</dbReference>
<dbReference type="PANTHER" id="PTHR34676">
    <property type="entry name" value="DUF4219 DOMAIN-CONTAINING PROTEIN-RELATED"/>
    <property type="match status" value="1"/>
</dbReference>
<keyword evidence="4" id="KW-1185">Reference proteome</keyword>
<reference evidence="4" key="1">
    <citation type="journal article" date="2013" name="Genome Biol.">
        <title>Reference genomes and transcriptomes of Nicotiana sylvestris and Nicotiana tomentosiformis.</title>
        <authorList>
            <person name="Sierro N."/>
            <person name="Battey J.N."/>
            <person name="Ouadi S."/>
            <person name="Bovet L."/>
            <person name="Goepfert S."/>
            <person name="Bakaher N."/>
            <person name="Peitsch M.C."/>
            <person name="Ivanov N.V."/>
        </authorList>
    </citation>
    <scope>NUCLEOTIDE SEQUENCE [LARGE SCALE GENOMIC DNA]</scope>
</reference>
<accession>A0A1U7YHE1</accession>
<organism evidence="4 5">
    <name type="scientific">Nicotiana sylvestris</name>
    <name type="common">Wood tobacco</name>
    <name type="synonym">South American tobacco</name>
    <dbReference type="NCBI Taxonomy" id="4096"/>
    <lineage>
        <taxon>Eukaryota</taxon>
        <taxon>Viridiplantae</taxon>
        <taxon>Streptophyta</taxon>
        <taxon>Embryophyta</taxon>
        <taxon>Tracheophyta</taxon>
        <taxon>Spermatophyta</taxon>
        <taxon>Magnoliopsida</taxon>
        <taxon>eudicotyledons</taxon>
        <taxon>Gunneridae</taxon>
        <taxon>Pentapetalae</taxon>
        <taxon>asterids</taxon>
        <taxon>lamiids</taxon>
        <taxon>Solanales</taxon>
        <taxon>Solanaceae</taxon>
        <taxon>Nicotianoideae</taxon>
        <taxon>Nicotianeae</taxon>
        <taxon>Nicotiana</taxon>
    </lineage>
</organism>
<gene>
    <name evidence="5" type="primary">LOC104248056</name>
</gene>
<feature type="compositionally biased region" description="Basic and acidic residues" evidence="2">
    <location>
        <begin position="203"/>
        <end position="218"/>
    </location>
</feature>
<dbReference type="Proteomes" id="UP000189701">
    <property type="component" value="Unplaced"/>
</dbReference>
<keyword evidence="1" id="KW-0479">Metal-binding</keyword>
<name>A0A1U7YHE1_NICSY</name>
<proteinExistence type="predicted"/>
<keyword evidence="1" id="KW-0862">Zinc</keyword>
<keyword evidence="1" id="KW-0863">Zinc-finger</keyword>
<feature type="region of interest" description="Disordered" evidence="2">
    <location>
        <begin position="203"/>
        <end position="231"/>
    </location>
</feature>
<dbReference type="Pfam" id="PF00098">
    <property type="entry name" value="zf-CCHC"/>
    <property type="match status" value="1"/>
</dbReference>
<sequence>MDAPLNFEECQSTYRLRRFNGKYYRWWKKRMHDFIMAENSELWDVICDGPFVPTQNLSELGVVIPKTRKEFNDTDRKSIEIWENNRISTCQSAKEIWEALQTAHKGTTQVKQSKIDMLTTEYELFKMEDDESIKDMYTQFTSIINELYSLGESILRNKLVRKILNILPSSWESKFSAITKAKDLQTLATDELVGNLKTYEMKKKKDNERRETNREKNLVLKTNSNDSSGEDEDMAYLTRKFQKMVRRNGAIPKRGSSRKPRNYDLYYKCGKPGHFIKDCPLLKQDQYNNNLDKAAKRNQVPDKHFKRKNDANNSIKQALVAWGESSSKYEEESASSMMVVETETTKYDSLFALMTRSDDDEDEVAVKNRDISWIRVVENNAELWDRRPRYESTLSLNKLALKDLVRDLTKLSIKEHKVCNAHAKGKYVRSPFKPKKEEGQLAPQGYLIFLIWICVE</sequence>
<protein>
    <submittedName>
        <fullName evidence="5">Uncharacterized protein LOC104248056</fullName>
    </submittedName>
</protein>
<dbReference type="InterPro" id="IPR036875">
    <property type="entry name" value="Znf_CCHC_sf"/>
</dbReference>